<organism evidence="2 3">
    <name type="scientific">Candidatus Yanofskybacteria bacterium RIFCSPLOWO2_01_FULL_44_22</name>
    <dbReference type="NCBI Taxonomy" id="1802697"/>
    <lineage>
        <taxon>Bacteria</taxon>
        <taxon>Candidatus Yanofskyibacteriota</taxon>
    </lineage>
</organism>
<dbReference type="InterPro" id="IPR003500">
    <property type="entry name" value="RpiB_LacA_LacB"/>
</dbReference>
<comment type="similarity">
    <text evidence="1">Belongs to the LacAB/RpiB family.</text>
</comment>
<dbReference type="PIRSF" id="PIRSF005384">
    <property type="entry name" value="RpiB_LacA_B"/>
    <property type="match status" value="1"/>
</dbReference>
<accession>A0A1F8GJF0</accession>
<dbReference type="GO" id="GO:0004751">
    <property type="term" value="F:ribose-5-phosphate isomerase activity"/>
    <property type="evidence" value="ECO:0007669"/>
    <property type="project" value="TreeGrafter"/>
</dbReference>
<evidence type="ECO:0000313" key="2">
    <source>
        <dbReference type="EMBL" id="OGN25525.1"/>
    </source>
</evidence>
<reference evidence="2 3" key="1">
    <citation type="journal article" date="2016" name="Nat. Commun.">
        <title>Thousands of microbial genomes shed light on interconnected biogeochemical processes in an aquifer system.</title>
        <authorList>
            <person name="Anantharaman K."/>
            <person name="Brown C.T."/>
            <person name="Hug L.A."/>
            <person name="Sharon I."/>
            <person name="Castelle C.J."/>
            <person name="Probst A.J."/>
            <person name="Thomas B.C."/>
            <person name="Singh A."/>
            <person name="Wilkins M.J."/>
            <person name="Karaoz U."/>
            <person name="Brodie E.L."/>
            <person name="Williams K.H."/>
            <person name="Hubbard S.S."/>
            <person name="Banfield J.F."/>
        </authorList>
    </citation>
    <scope>NUCLEOTIDE SEQUENCE [LARGE SCALE GENOMIC DNA]</scope>
</reference>
<dbReference type="GO" id="GO:0019316">
    <property type="term" value="P:D-allose catabolic process"/>
    <property type="evidence" value="ECO:0007669"/>
    <property type="project" value="TreeGrafter"/>
</dbReference>
<dbReference type="Pfam" id="PF02502">
    <property type="entry name" value="LacAB_rpiB"/>
    <property type="match status" value="1"/>
</dbReference>
<dbReference type="PANTHER" id="PTHR30345:SF0">
    <property type="entry name" value="DNA DAMAGE-REPAIR_TOLERATION PROTEIN DRT102"/>
    <property type="match status" value="1"/>
</dbReference>
<dbReference type="SUPFAM" id="SSF89623">
    <property type="entry name" value="Ribose/Galactose isomerase RpiB/AlsB"/>
    <property type="match status" value="1"/>
</dbReference>
<sequence>MRNFVIYIGADHRGYNLKGKIKEWLSEWGRDYEDVGALTFDPADDFPDFAAAVGKAVALSLSKEQKNRGILICGSGIGIAIAANKIKGVRAGTAANPKQAEAAVHDEDMNVLSLSADFLNEKEAKDIVQAFIEAKFGNEERYNRRLNKIEALENHER</sequence>
<evidence type="ECO:0000256" key="1">
    <source>
        <dbReference type="ARBA" id="ARBA00008754"/>
    </source>
</evidence>
<dbReference type="Gene3D" id="3.40.1400.10">
    <property type="entry name" value="Sugar-phosphate isomerase, RpiB/LacA/LacB"/>
    <property type="match status" value="1"/>
</dbReference>
<evidence type="ECO:0000313" key="3">
    <source>
        <dbReference type="Proteomes" id="UP000178256"/>
    </source>
</evidence>
<dbReference type="NCBIfam" id="TIGR00689">
    <property type="entry name" value="rpiB_lacA_lacB"/>
    <property type="match status" value="1"/>
</dbReference>
<dbReference type="Proteomes" id="UP000178256">
    <property type="component" value="Unassembled WGS sequence"/>
</dbReference>
<dbReference type="PANTHER" id="PTHR30345">
    <property type="entry name" value="RIBOSE-5-PHOSPHATE ISOMERASE B"/>
    <property type="match status" value="1"/>
</dbReference>
<dbReference type="EMBL" id="MGKL01000018">
    <property type="protein sequence ID" value="OGN25525.1"/>
    <property type="molecule type" value="Genomic_DNA"/>
</dbReference>
<dbReference type="STRING" id="1802697.A2925_02245"/>
<dbReference type="AlphaFoldDB" id="A0A1F8GJF0"/>
<proteinExistence type="inferred from homology"/>
<dbReference type="GO" id="GO:0009052">
    <property type="term" value="P:pentose-phosphate shunt, non-oxidative branch"/>
    <property type="evidence" value="ECO:0007669"/>
    <property type="project" value="TreeGrafter"/>
</dbReference>
<evidence type="ECO:0008006" key="4">
    <source>
        <dbReference type="Google" id="ProtNLM"/>
    </source>
</evidence>
<protein>
    <recommendedName>
        <fullName evidence="4">Ribose-5-phosphate isomerase</fullName>
    </recommendedName>
</protein>
<name>A0A1F8GJF0_9BACT</name>
<dbReference type="NCBIfam" id="NF004051">
    <property type="entry name" value="PRK05571.1"/>
    <property type="match status" value="1"/>
</dbReference>
<gene>
    <name evidence="2" type="ORF">A2925_02245</name>
</gene>
<dbReference type="InterPro" id="IPR036569">
    <property type="entry name" value="RpiB_LacA_LacB_sf"/>
</dbReference>
<comment type="caution">
    <text evidence="2">The sequence shown here is derived from an EMBL/GenBank/DDBJ whole genome shotgun (WGS) entry which is preliminary data.</text>
</comment>